<dbReference type="EMBL" id="CM017693">
    <property type="protein sequence ID" value="TYH11873.1"/>
    <property type="molecule type" value="Genomic_DNA"/>
</dbReference>
<dbReference type="PANTHER" id="PTHR23050">
    <property type="entry name" value="CALCIUM BINDING PROTEIN"/>
    <property type="match status" value="1"/>
</dbReference>
<dbReference type="InterPro" id="IPR011992">
    <property type="entry name" value="EF-hand-dom_pair"/>
</dbReference>
<keyword evidence="1" id="KW-0677">Repeat</keyword>
<dbReference type="InterPro" id="IPR002048">
    <property type="entry name" value="EF_hand_dom"/>
</dbReference>
<dbReference type="GO" id="GO:0005509">
    <property type="term" value="F:calcium ion binding"/>
    <property type="evidence" value="ECO:0007669"/>
    <property type="project" value="InterPro"/>
</dbReference>
<reference evidence="4 5" key="1">
    <citation type="submission" date="2019-06" db="EMBL/GenBank/DDBJ databases">
        <title>WGS assembly of Gossypium darwinii.</title>
        <authorList>
            <person name="Chen Z.J."/>
            <person name="Sreedasyam A."/>
            <person name="Ando A."/>
            <person name="Song Q."/>
            <person name="De L."/>
            <person name="Hulse-Kemp A."/>
            <person name="Ding M."/>
            <person name="Ye W."/>
            <person name="Kirkbride R."/>
            <person name="Jenkins J."/>
            <person name="Plott C."/>
            <person name="Lovell J."/>
            <person name="Lin Y.-M."/>
            <person name="Vaughn R."/>
            <person name="Liu B."/>
            <person name="Li W."/>
            <person name="Simpson S."/>
            <person name="Scheffler B."/>
            <person name="Saski C."/>
            <person name="Grover C."/>
            <person name="Hu G."/>
            <person name="Conover J."/>
            <person name="Carlson J."/>
            <person name="Shu S."/>
            <person name="Boston L."/>
            <person name="Williams M."/>
            <person name="Peterson D."/>
            <person name="Mcgee K."/>
            <person name="Jones D."/>
            <person name="Wendel J."/>
            <person name="Stelly D."/>
            <person name="Grimwood J."/>
            <person name="Schmutz J."/>
        </authorList>
    </citation>
    <scope>NUCLEOTIDE SEQUENCE [LARGE SCALE GENOMIC DNA]</scope>
    <source>
        <strain evidence="4">1808015.09</strain>
    </source>
</reference>
<dbReference type="SUPFAM" id="SSF47473">
    <property type="entry name" value="EF-hand"/>
    <property type="match status" value="1"/>
</dbReference>
<dbReference type="PROSITE" id="PS50222">
    <property type="entry name" value="EF_HAND_2"/>
    <property type="match status" value="2"/>
</dbReference>
<dbReference type="Proteomes" id="UP000323506">
    <property type="component" value="Chromosome A06"/>
</dbReference>
<keyword evidence="2" id="KW-0106">Calcium</keyword>
<gene>
    <name evidence="4" type="ORF">ES288_A06G020700v1</name>
</gene>
<evidence type="ECO:0000259" key="3">
    <source>
        <dbReference type="PROSITE" id="PS50222"/>
    </source>
</evidence>
<evidence type="ECO:0000313" key="4">
    <source>
        <dbReference type="EMBL" id="TYH11873.1"/>
    </source>
</evidence>
<proteinExistence type="predicted"/>
<feature type="domain" description="EF-hand" evidence="3">
    <location>
        <begin position="59"/>
        <end position="88"/>
    </location>
</feature>
<dbReference type="SMART" id="SM00054">
    <property type="entry name" value="EFh"/>
    <property type="match status" value="2"/>
</dbReference>
<name>A0A5D2G283_GOSDA</name>
<evidence type="ECO:0000256" key="1">
    <source>
        <dbReference type="ARBA" id="ARBA00022737"/>
    </source>
</evidence>
<sequence>MAIKTYKSISRDGKRIMTMDEFKQWLKKFDTDNDGRISKEELRNAIYETGGRFARWKSRRAIKSADADGSGFIDENEITNLVDFAEKYLAISVIYI</sequence>
<protein>
    <recommendedName>
        <fullName evidence="3">EF-hand domain-containing protein</fullName>
    </recommendedName>
</protein>
<dbReference type="PROSITE" id="PS00018">
    <property type="entry name" value="EF_HAND_1"/>
    <property type="match status" value="2"/>
</dbReference>
<dbReference type="Gene3D" id="1.10.238.10">
    <property type="entry name" value="EF-hand"/>
    <property type="match status" value="1"/>
</dbReference>
<dbReference type="AlphaFoldDB" id="A0A5D2G283"/>
<dbReference type="CDD" id="cd00051">
    <property type="entry name" value="EFh"/>
    <property type="match status" value="1"/>
</dbReference>
<dbReference type="InterPro" id="IPR018247">
    <property type="entry name" value="EF_Hand_1_Ca_BS"/>
</dbReference>
<dbReference type="InterPro" id="IPR050145">
    <property type="entry name" value="Centrin_CML-like"/>
</dbReference>
<feature type="domain" description="EF-hand" evidence="3">
    <location>
        <begin position="17"/>
        <end position="52"/>
    </location>
</feature>
<evidence type="ECO:0000256" key="2">
    <source>
        <dbReference type="ARBA" id="ARBA00022837"/>
    </source>
</evidence>
<dbReference type="Pfam" id="PF13202">
    <property type="entry name" value="EF-hand_5"/>
    <property type="match status" value="2"/>
</dbReference>
<evidence type="ECO:0000313" key="5">
    <source>
        <dbReference type="Proteomes" id="UP000323506"/>
    </source>
</evidence>
<keyword evidence="5" id="KW-1185">Reference proteome</keyword>
<accession>A0A5D2G283</accession>
<organism evidence="4 5">
    <name type="scientific">Gossypium darwinii</name>
    <name type="common">Darwin's cotton</name>
    <name type="synonym">Gossypium barbadense var. darwinii</name>
    <dbReference type="NCBI Taxonomy" id="34276"/>
    <lineage>
        <taxon>Eukaryota</taxon>
        <taxon>Viridiplantae</taxon>
        <taxon>Streptophyta</taxon>
        <taxon>Embryophyta</taxon>
        <taxon>Tracheophyta</taxon>
        <taxon>Spermatophyta</taxon>
        <taxon>Magnoliopsida</taxon>
        <taxon>eudicotyledons</taxon>
        <taxon>Gunneridae</taxon>
        <taxon>Pentapetalae</taxon>
        <taxon>rosids</taxon>
        <taxon>malvids</taxon>
        <taxon>Malvales</taxon>
        <taxon>Malvaceae</taxon>
        <taxon>Malvoideae</taxon>
        <taxon>Gossypium</taxon>
    </lineage>
</organism>